<dbReference type="Pfam" id="PF26078">
    <property type="entry name" value="Baseplate_J_M"/>
    <property type="match status" value="1"/>
</dbReference>
<dbReference type="InterPro" id="IPR058531">
    <property type="entry name" value="Baseplate_J_M"/>
</dbReference>
<comment type="caution">
    <text evidence="2">The sequence shown here is derived from an EMBL/GenBank/DDBJ whole genome shotgun (WGS) entry which is preliminary data.</text>
</comment>
<accession>M5K2B3</accession>
<dbReference type="PIRSF" id="PIRSF020481">
    <property type="entry name" value="BAP"/>
    <property type="match status" value="1"/>
</dbReference>
<protein>
    <submittedName>
        <fullName evidence="2">Baseplate J family protein</fullName>
    </submittedName>
</protein>
<proteinExistence type="predicted"/>
<evidence type="ECO:0000259" key="1">
    <source>
        <dbReference type="Pfam" id="PF26078"/>
    </source>
</evidence>
<dbReference type="Proteomes" id="UP000011971">
    <property type="component" value="Unassembled WGS sequence"/>
</dbReference>
<evidence type="ECO:0000313" key="2">
    <source>
        <dbReference type="EMBL" id="ELT51019.1"/>
    </source>
</evidence>
<dbReference type="AlphaFoldDB" id="M5K2B3"/>
<evidence type="ECO:0000313" key="3">
    <source>
        <dbReference type="Proteomes" id="UP000011971"/>
    </source>
</evidence>
<feature type="domain" description="Baseplate J-like central" evidence="1">
    <location>
        <begin position="127"/>
        <end position="198"/>
    </location>
</feature>
<organism evidence="2 3">
    <name type="scientific">Brucella intermedia M86</name>
    <dbReference type="NCBI Taxonomy" id="1234597"/>
    <lineage>
        <taxon>Bacteria</taxon>
        <taxon>Pseudomonadati</taxon>
        <taxon>Pseudomonadota</taxon>
        <taxon>Alphaproteobacteria</taxon>
        <taxon>Hyphomicrobiales</taxon>
        <taxon>Brucellaceae</taxon>
        <taxon>Brucella/Ochrobactrum group</taxon>
        <taxon>Brucella</taxon>
    </lineage>
</organism>
<name>M5K2B3_9HYPH</name>
<gene>
    <name evidence="2" type="ORF">D584_01458</name>
</gene>
<dbReference type="PATRIC" id="fig|1234597.4.peg.299"/>
<dbReference type="InterPro" id="IPR014507">
    <property type="entry name" value="Baseplate_assembly_J_pred"/>
</dbReference>
<dbReference type="EMBL" id="AOGE01000005">
    <property type="protein sequence ID" value="ELT51019.1"/>
    <property type="molecule type" value="Genomic_DNA"/>
</dbReference>
<dbReference type="OrthoDB" id="9793802at2"/>
<reference evidence="2 3" key="1">
    <citation type="journal article" date="2013" name="Gut Pathog.">
        <title>Draft genome of Ochrobactrum intermedium strain M86 isolated from non-ulcer dyspeptic individual from India.</title>
        <authorList>
            <person name="Kulkarni G."/>
            <person name="Dhotre D."/>
            <person name="Dharne M."/>
            <person name="Shetty S."/>
            <person name="Chowdhury S."/>
            <person name="Misra V."/>
            <person name="Misra S."/>
            <person name="Patole M."/>
            <person name="Shouche Y."/>
        </authorList>
    </citation>
    <scope>NUCLEOTIDE SEQUENCE [LARGE SCALE GENOMIC DNA]</scope>
    <source>
        <strain evidence="2 3">M86</strain>
    </source>
</reference>
<sequence>MAMDLTALPPPDVIETLDYEAILALHIATFKQLWTVARQKDPTLPAYDVEILETDPVKIVLEATAYMELLLRARINDAARANLIAFALGGDLDQLAAFYDVIRLEGETDAAFRSRVVLAIQARSPAGGAYWYAAAARRASVRIRDVAVYREEFWPIIHIAILSHDNGGIPDQAMLDAVRAIVTSDEVRPLNDTVIVEAAVSAGTDIEANIWLLPSAPSTVMDSLEPALRKAWNEETGIGFDLIPSWIEARLHLPGVQRVQVLKPAQAVIVPPGTAIALGEIKLNFKGRDY</sequence>
<dbReference type="RefSeq" id="WP_006470413.1">
    <property type="nucleotide sequence ID" value="NZ_AOGE01000005.1"/>
</dbReference>